<feature type="compositionally biased region" description="Low complexity" evidence="1">
    <location>
        <begin position="16"/>
        <end position="29"/>
    </location>
</feature>
<sequence>MKRIIKVKQEKAIEENTSGNTSASGAGASEAKNTKKDKGKATAETVV</sequence>
<comment type="caution">
    <text evidence="2">The sequence shown here is derived from an EMBL/GenBank/DDBJ whole genome shotgun (WGS) entry which is preliminary data.</text>
</comment>
<reference evidence="2 3" key="1">
    <citation type="journal article" date="2018" name="Front. Plant Sci.">
        <title>Red Clover (Trifolium pratense) and Zigzag Clover (T. medium) - A Picture of Genomic Similarities and Differences.</title>
        <authorList>
            <person name="Dluhosova J."/>
            <person name="Istvanek J."/>
            <person name="Nedelnik J."/>
            <person name="Repkova J."/>
        </authorList>
    </citation>
    <scope>NUCLEOTIDE SEQUENCE [LARGE SCALE GENOMIC DNA]</scope>
    <source>
        <strain evidence="3">cv. 10/8</strain>
        <tissue evidence="2">Leaf</tissue>
    </source>
</reference>
<evidence type="ECO:0000256" key="1">
    <source>
        <dbReference type="SAM" id="MobiDB-lite"/>
    </source>
</evidence>
<protein>
    <submittedName>
        <fullName evidence="2">Uncharacterized protein</fullName>
    </submittedName>
</protein>
<feature type="non-terminal residue" evidence="2">
    <location>
        <position position="47"/>
    </location>
</feature>
<name>A0A392SDT0_9FABA</name>
<dbReference type="Proteomes" id="UP000265520">
    <property type="component" value="Unassembled WGS sequence"/>
</dbReference>
<accession>A0A392SDT0</accession>
<organism evidence="2 3">
    <name type="scientific">Trifolium medium</name>
    <dbReference type="NCBI Taxonomy" id="97028"/>
    <lineage>
        <taxon>Eukaryota</taxon>
        <taxon>Viridiplantae</taxon>
        <taxon>Streptophyta</taxon>
        <taxon>Embryophyta</taxon>
        <taxon>Tracheophyta</taxon>
        <taxon>Spermatophyta</taxon>
        <taxon>Magnoliopsida</taxon>
        <taxon>eudicotyledons</taxon>
        <taxon>Gunneridae</taxon>
        <taxon>Pentapetalae</taxon>
        <taxon>rosids</taxon>
        <taxon>fabids</taxon>
        <taxon>Fabales</taxon>
        <taxon>Fabaceae</taxon>
        <taxon>Papilionoideae</taxon>
        <taxon>50 kb inversion clade</taxon>
        <taxon>NPAAA clade</taxon>
        <taxon>Hologalegina</taxon>
        <taxon>IRL clade</taxon>
        <taxon>Trifolieae</taxon>
        <taxon>Trifolium</taxon>
    </lineage>
</organism>
<feature type="compositionally biased region" description="Basic and acidic residues" evidence="1">
    <location>
        <begin position="32"/>
        <end position="41"/>
    </location>
</feature>
<feature type="region of interest" description="Disordered" evidence="1">
    <location>
        <begin position="1"/>
        <end position="47"/>
    </location>
</feature>
<dbReference type="EMBL" id="LXQA010351625">
    <property type="protein sequence ID" value="MCI46006.1"/>
    <property type="molecule type" value="Genomic_DNA"/>
</dbReference>
<evidence type="ECO:0000313" key="3">
    <source>
        <dbReference type="Proteomes" id="UP000265520"/>
    </source>
</evidence>
<dbReference type="AlphaFoldDB" id="A0A392SDT0"/>
<proteinExistence type="predicted"/>
<evidence type="ECO:0000313" key="2">
    <source>
        <dbReference type="EMBL" id="MCI46006.1"/>
    </source>
</evidence>
<keyword evidence="3" id="KW-1185">Reference proteome</keyword>